<organism evidence="1 2">
    <name type="scientific">Thalassovita mangrovi</name>
    <dbReference type="NCBI Taxonomy" id="2692236"/>
    <lineage>
        <taxon>Bacteria</taxon>
        <taxon>Pseudomonadati</taxon>
        <taxon>Pseudomonadota</taxon>
        <taxon>Alphaproteobacteria</taxon>
        <taxon>Rhodobacterales</taxon>
        <taxon>Roseobacteraceae</taxon>
        <taxon>Thalassovita</taxon>
    </lineage>
</organism>
<dbReference type="Gene3D" id="3.60.21.10">
    <property type="match status" value="1"/>
</dbReference>
<dbReference type="InterPro" id="IPR029052">
    <property type="entry name" value="Metallo-depent_PP-like"/>
</dbReference>
<dbReference type="AlphaFoldDB" id="A0A6L8LLT0"/>
<comment type="caution">
    <text evidence="1">The sequence shown here is derived from an EMBL/GenBank/DDBJ whole genome shotgun (WGS) entry which is preliminary data.</text>
</comment>
<evidence type="ECO:0000313" key="2">
    <source>
        <dbReference type="Proteomes" id="UP000479043"/>
    </source>
</evidence>
<evidence type="ECO:0000313" key="1">
    <source>
        <dbReference type="EMBL" id="MYM56978.1"/>
    </source>
</evidence>
<dbReference type="RefSeq" id="WP_160974886.1">
    <property type="nucleotide sequence ID" value="NZ_WWEN01000008.1"/>
</dbReference>
<protein>
    <submittedName>
        <fullName evidence="1">Metallophosphoesterase</fullName>
    </submittedName>
</protein>
<keyword evidence="2" id="KW-1185">Reference proteome</keyword>
<dbReference type="EMBL" id="WWEN01000008">
    <property type="protein sequence ID" value="MYM56978.1"/>
    <property type="molecule type" value="Genomic_DNA"/>
</dbReference>
<reference evidence="1 2" key="1">
    <citation type="submission" date="2020-01" db="EMBL/GenBank/DDBJ databases">
        <authorList>
            <person name="Chen S."/>
        </authorList>
    </citation>
    <scope>NUCLEOTIDE SEQUENCE [LARGE SCALE GENOMIC DNA]</scope>
    <source>
        <strain evidence="1 2">GS-10</strain>
    </source>
</reference>
<gene>
    <name evidence="1" type="ORF">GR167_16800</name>
</gene>
<dbReference type="Proteomes" id="UP000479043">
    <property type="component" value="Unassembled WGS sequence"/>
</dbReference>
<sequence>MSHWFTADPHFGHENVIRFCNRPFSSVEEMDAHILKAYQARVLLDDDLWILGDFTAGKTTNEGREKLRDLFSRIPGRRHLITGNHDRPWIRELPWDSVRDMADILIDGQRLFLFHYPMITFPGARRGALQLFGHVHNNWPGSRNSVNVGVDLWNFQPASLSEIKQRALTLPVNVYWEEVEPGCNL</sequence>
<proteinExistence type="predicted"/>
<accession>A0A6L8LLT0</accession>
<name>A0A6L8LLT0_9RHOB</name>
<dbReference type="SUPFAM" id="SSF56300">
    <property type="entry name" value="Metallo-dependent phosphatases"/>
    <property type="match status" value="1"/>
</dbReference>